<dbReference type="SUPFAM" id="SSF54236">
    <property type="entry name" value="Ubiquitin-like"/>
    <property type="match status" value="1"/>
</dbReference>
<dbReference type="Proteomes" id="UP000325577">
    <property type="component" value="Linkage Group LG11"/>
</dbReference>
<evidence type="ECO:0000259" key="1">
    <source>
        <dbReference type="PROSITE" id="PS50053"/>
    </source>
</evidence>
<reference evidence="2 3" key="1">
    <citation type="submission" date="2019-09" db="EMBL/GenBank/DDBJ databases">
        <title>A chromosome-level genome assembly of the Chinese tupelo Nyssa sinensis.</title>
        <authorList>
            <person name="Yang X."/>
            <person name="Kang M."/>
            <person name="Yang Y."/>
            <person name="Xiong H."/>
            <person name="Wang M."/>
            <person name="Zhang Z."/>
            <person name="Wang Z."/>
            <person name="Wu H."/>
            <person name="Ma T."/>
            <person name="Liu J."/>
            <person name="Xi Z."/>
        </authorList>
    </citation>
    <scope>NUCLEOTIDE SEQUENCE [LARGE SCALE GENOMIC DNA]</scope>
    <source>
        <strain evidence="2">J267</strain>
        <tissue evidence="2">Leaf</tissue>
    </source>
</reference>
<gene>
    <name evidence="2" type="ORF">F0562_021356</name>
</gene>
<accession>A0A5J5BK08</accession>
<organism evidence="2 3">
    <name type="scientific">Nyssa sinensis</name>
    <dbReference type="NCBI Taxonomy" id="561372"/>
    <lineage>
        <taxon>Eukaryota</taxon>
        <taxon>Viridiplantae</taxon>
        <taxon>Streptophyta</taxon>
        <taxon>Embryophyta</taxon>
        <taxon>Tracheophyta</taxon>
        <taxon>Spermatophyta</taxon>
        <taxon>Magnoliopsida</taxon>
        <taxon>eudicotyledons</taxon>
        <taxon>Gunneridae</taxon>
        <taxon>Pentapetalae</taxon>
        <taxon>asterids</taxon>
        <taxon>Cornales</taxon>
        <taxon>Nyssaceae</taxon>
        <taxon>Nyssa</taxon>
    </lineage>
</organism>
<dbReference type="Pfam" id="PF13881">
    <property type="entry name" value="Rad60-SLD_2"/>
    <property type="match status" value="1"/>
</dbReference>
<keyword evidence="3" id="KW-1185">Reference proteome</keyword>
<dbReference type="Gene3D" id="3.10.20.90">
    <property type="entry name" value="Phosphatidylinositol 3-kinase Catalytic Subunit, Chain A, domain 1"/>
    <property type="match status" value="1"/>
</dbReference>
<dbReference type="InterPro" id="IPR040015">
    <property type="entry name" value="UBL3-like"/>
</dbReference>
<sequence length="235" mass="26333">MITALRILRCIDAVHPQLSSACFLYIFARQNDLLPGLECRPRKRNVDTWPLQTLTTLDRLSGPAGSIINGVLNLDTKLLSCFLCGEVIGHMKWLLRALSVDSNVQFLHFFAREELSSRLTKVNWERLKSLIPNIGHRTYASSTTVATIKQRLVTEWPQDKSVIPKSASDMKLIHAGKVLENSKTLSESRVHFGDLPGGVITMHVVVQPPVAKKKTDKNQQGEAKAEFVLVFYSLN</sequence>
<evidence type="ECO:0000313" key="2">
    <source>
        <dbReference type="EMBL" id="KAA8543149.1"/>
    </source>
</evidence>
<dbReference type="PROSITE" id="PS50053">
    <property type="entry name" value="UBIQUITIN_2"/>
    <property type="match status" value="1"/>
</dbReference>
<proteinExistence type="predicted"/>
<dbReference type="InterPro" id="IPR000626">
    <property type="entry name" value="Ubiquitin-like_dom"/>
</dbReference>
<feature type="domain" description="Ubiquitin-like" evidence="1">
    <location>
        <begin position="142"/>
        <end position="190"/>
    </location>
</feature>
<dbReference type="PANTHER" id="PTHR13169:SF12">
    <property type="entry name" value="MEMBRANE-ANCHORED UBIQUITIN-FOLD PROTEIN"/>
    <property type="match status" value="1"/>
</dbReference>
<dbReference type="AlphaFoldDB" id="A0A5J5BK08"/>
<evidence type="ECO:0000313" key="3">
    <source>
        <dbReference type="Proteomes" id="UP000325577"/>
    </source>
</evidence>
<name>A0A5J5BK08_9ASTE</name>
<dbReference type="PANTHER" id="PTHR13169">
    <property type="entry name" value="UBIQUITIN-LIKE PROTEIN 3 HCG-1 PROTEIN"/>
    <property type="match status" value="1"/>
</dbReference>
<dbReference type="EMBL" id="CM018034">
    <property type="protein sequence ID" value="KAA8543149.1"/>
    <property type="molecule type" value="Genomic_DNA"/>
</dbReference>
<dbReference type="OrthoDB" id="1043111at2759"/>
<dbReference type="InterPro" id="IPR039540">
    <property type="entry name" value="UBL3-like_ubiquitin_dom"/>
</dbReference>
<protein>
    <recommendedName>
        <fullName evidence="1">Ubiquitin-like domain-containing protein</fullName>
    </recommendedName>
</protein>
<dbReference type="CDD" id="cd01814">
    <property type="entry name" value="Ubl_MUBs_plant"/>
    <property type="match status" value="1"/>
</dbReference>
<dbReference type="InterPro" id="IPR029071">
    <property type="entry name" value="Ubiquitin-like_domsf"/>
</dbReference>